<reference evidence="4 5" key="1">
    <citation type="submission" date="2019-04" db="EMBL/GenBank/DDBJ databases">
        <title>Genomic characterization of Staphylococcus petrasii strains.</title>
        <authorList>
            <person name="Vrbovska V."/>
            <person name="Kovarovic V."/>
            <person name="Maslanova I."/>
            <person name="Indrakova A."/>
            <person name="Petras P."/>
            <person name="Sedo O."/>
            <person name="Svec P."/>
            <person name="Fisarova L."/>
            <person name="Sedlacek I."/>
            <person name="Doskar J."/>
            <person name="Pantucek R."/>
        </authorList>
    </citation>
    <scope>NUCLEOTIDE SEQUENCE [LARGE SCALE GENOMIC DNA]</scope>
    <source>
        <strain evidence="4 5">CCM 8421</strain>
    </source>
</reference>
<gene>
    <name evidence="4" type="ORF">E2556_02500</name>
</gene>
<dbReference type="SUPFAM" id="SSF46689">
    <property type="entry name" value="Homeodomain-like"/>
    <property type="match status" value="1"/>
</dbReference>
<dbReference type="PROSITE" id="PS50977">
    <property type="entry name" value="HTH_TETR_2"/>
    <property type="match status" value="1"/>
</dbReference>
<feature type="DNA-binding region" description="H-T-H motif" evidence="2">
    <location>
        <begin position="31"/>
        <end position="50"/>
    </location>
</feature>
<protein>
    <submittedName>
        <fullName evidence="4">TetR/AcrR family transcriptional regulator</fullName>
    </submittedName>
</protein>
<dbReference type="EMBL" id="SRJF01000002">
    <property type="protein sequence ID" value="TGA80510.1"/>
    <property type="molecule type" value="Genomic_DNA"/>
</dbReference>
<dbReference type="InterPro" id="IPR001647">
    <property type="entry name" value="HTH_TetR"/>
</dbReference>
<organism evidence="4 5">
    <name type="scientific">Staphylococcus croceilyticus</name>
    <dbReference type="NCBI Taxonomy" id="319942"/>
    <lineage>
        <taxon>Bacteria</taxon>
        <taxon>Bacillati</taxon>
        <taxon>Bacillota</taxon>
        <taxon>Bacilli</taxon>
        <taxon>Bacillales</taxon>
        <taxon>Staphylococcaceae</taxon>
        <taxon>Staphylococcus</taxon>
    </lineage>
</organism>
<dbReference type="PANTHER" id="PTHR43479">
    <property type="entry name" value="ACREF/ENVCD OPERON REPRESSOR-RELATED"/>
    <property type="match status" value="1"/>
</dbReference>
<keyword evidence="5" id="KW-1185">Reference proteome</keyword>
<accession>A0ABY2KF12</accession>
<evidence type="ECO:0000313" key="4">
    <source>
        <dbReference type="EMBL" id="TGA80510.1"/>
    </source>
</evidence>
<evidence type="ECO:0000259" key="3">
    <source>
        <dbReference type="PROSITE" id="PS50977"/>
    </source>
</evidence>
<dbReference type="InterPro" id="IPR009057">
    <property type="entry name" value="Homeodomain-like_sf"/>
</dbReference>
<evidence type="ECO:0000256" key="2">
    <source>
        <dbReference type="PROSITE-ProRule" id="PRU00335"/>
    </source>
</evidence>
<proteinExistence type="predicted"/>
<evidence type="ECO:0000313" key="5">
    <source>
        <dbReference type="Proteomes" id="UP000298482"/>
    </source>
</evidence>
<name>A0ABY2KF12_9STAP</name>
<dbReference type="InterPro" id="IPR050624">
    <property type="entry name" value="HTH-type_Tx_Regulator"/>
</dbReference>
<dbReference type="Proteomes" id="UP000298482">
    <property type="component" value="Unassembled WGS sequence"/>
</dbReference>
<dbReference type="Gene3D" id="1.10.357.10">
    <property type="entry name" value="Tetracycline Repressor, domain 2"/>
    <property type="match status" value="1"/>
</dbReference>
<keyword evidence="1 2" id="KW-0238">DNA-binding</keyword>
<feature type="domain" description="HTH tetR-type" evidence="3">
    <location>
        <begin position="8"/>
        <end position="68"/>
    </location>
</feature>
<evidence type="ECO:0000256" key="1">
    <source>
        <dbReference type="ARBA" id="ARBA00023125"/>
    </source>
</evidence>
<sequence length="199" mass="23479">MSYSRKTQLTQRLLKEALIKLLQHKNFEEVTINEIAEEAYVTRSTFYRYYEDKYELLSDIEDEILNYIKTQREFDVSQFDEMNIFKTKSIVNLFKSLDPYSDVLKVLLTNPGIISFRMKIRKVVSHRLDFLNQIGSGSKVRIDLGKEYLVAIIINTFEYWSLHKDDVDEREIAQLITEVHHKGIVHALGINIDDIRKLT</sequence>
<dbReference type="Pfam" id="PF00440">
    <property type="entry name" value="TetR_N"/>
    <property type="match status" value="1"/>
</dbReference>
<comment type="caution">
    <text evidence="4">The sequence shown here is derived from an EMBL/GenBank/DDBJ whole genome shotgun (WGS) entry which is preliminary data.</text>
</comment>
<dbReference type="RefSeq" id="WP_103328718.1">
    <property type="nucleotide sequence ID" value="NZ_PPRD01000014.1"/>
</dbReference>
<dbReference type="PANTHER" id="PTHR43479:SF7">
    <property type="entry name" value="TETR-FAMILY TRANSCRIPTIONAL REGULATOR"/>
    <property type="match status" value="1"/>
</dbReference>